<gene>
    <name evidence="6" type="ORF">Leucomu_13340</name>
</gene>
<dbReference type="RefSeq" id="WP_128387509.1">
    <property type="nucleotide sequence ID" value="NZ_CP035037.1"/>
</dbReference>
<evidence type="ECO:0000256" key="3">
    <source>
        <dbReference type="ARBA" id="ARBA00023125"/>
    </source>
</evidence>
<dbReference type="InterPro" id="IPR037171">
    <property type="entry name" value="NagB/RpiA_transferase-like"/>
</dbReference>
<dbReference type="InterPro" id="IPR007324">
    <property type="entry name" value="Sugar-bd_dom_put"/>
</dbReference>
<dbReference type="Gene3D" id="1.10.10.10">
    <property type="entry name" value="Winged helix-like DNA-binding domain superfamily/Winged helix DNA-binding domain"/>
    <property type="match status" value="1"/>
</dbReference>
<dbReference type="PANTHER" id="PTHR34294:SF1">
    <property type="entry name" value="TRANSCRIPTIONAL REGULATOR LSRR"/>
    <property type="match status" value="1"/>
</dbReference>
<sequence length="323" mass="34936">MGSLEEENWETREQILRAAWYYYVDQLTQDEVAKKLSISRATAGRLLERSRQNGIVTFTIGSSHFEAFQIGRKLRETFGLTEALVPPPALGDETQDAFSVSRRLARGGAQYLQNLLESDQTLAIGWGETVQATMERLPVEQTAKISTVTLTGGVNAYVPTLRRVRGKSARHTDAVIPAPIVVSSASLAAELQKEGVVQRVLERSRAADHALIGIGAVAEQATLAQKGYVTDDELVEFQKLGAVGDILGLFYDENGEVLDLPLHTRRIGVGVDDLRRIPNVVGIAGGLHKVPAILGALRGGYLDVLVTTEDVARALLAAEGVEA</sequence>
<comment type="similarity">
    <text evidence="1">Belongs to the SorC transcriptional regulatory family.</text>
</comment>
<feature type="domain" description="Sugar-binding" evidence="5">
    <location>
        <begin position="65"/>
        <end position="317"/>
    </location>
</feature>
<reference evidence="6 7" key="1">
    <citation type="submission" date="2019-01" db="EMBL/GenBank/DDBJ databases">
        <title>Leucobacter muris sp. nov. isolated from the nose of a laboratory mouse.</title>
        <authorList>
            <person name="Benga L."/>
            <person name="Sproeer C."/>
            <person name="Schumann P."/>
            <person name="Verbarg S."/>
            <person name="Bunk B."/>
            <person name="Engelhardt E."/>
            <person name="Benten P.M."/>
            <person name="Sager M."/>
        </authorList>
    </citation>
    <scope>NUCLEOTIDE SEQUENCE [LARGE SCALE GENOMIC DNA]</scope>
    <source>
        <strain evidence="6 7">DSM 101948</strain>
    </source>
</reference>
<keyword evidence="2" id="KW-0805">Transcription regulation</keyword>
<accession>A0ABX5QI53</accession>
<dbReference type="Pfam" id="PF04198">
    <property type="entry name" value="Sugar-bind"/>
    <property type="match status" value="1"/>
</dbReference>
<evidence type="ECO:0000256" key="2">
    <source>
        <dbReference type="ARBA" id="ARBA00023015"/>
    </source>
</evidence>
<dbReference type="InterPro" id="IPR036388">
    <property type="entry name" value="WH-like_DNA-bd_sf"/>
</dbReference>
<name>A0ABX5QI53_9MICO</name>
<evidence type="ECO:0000313" key="6">
    <source>
        <dbReference type="EMBL" id="QAB18764.1"/>
    </source>
</evidence>
<organism evidence="6 7">
    <name type="scientific">Leucobacter muris</name>
    <dbReference type="NCBI Taxonomy" id="1935379"/>
    <lineage>
        <taxon>Bacteria</taxon>
        <taxon>Bacillati</taxon>
        <taxon>Actinomycetota</taxon>
        <taxon>Actinomycetes</taxon>
        <taxon>Micrococcales</taxon>
        <taxon>Microbacteriaceae</taxon>
        <taxon>Leucobacter</taxon>
    </lineage>
</organism>
<keyword evidence="7" id="KW-1185">Reference proteome</keyword>
<keyword evidence="3" id="KW-0238">DNA-binding</keyword>
<keyword evidence="4" id="KW-0804">Transcription</keyword>
<evidence type="ECO:0000256" key="4">
    <source>
        <dbReference type="ARBA" id="ARBA00023163"/>
    </source>
</evidence>
<dbReference type="EMBL" id="CP035037">
    <property type="protein sequence ID" value="QAB18764.1"/>
    <property type="molecule type" value="Genomic_DNA"/>
</dbReference>
<proteinExistence type="inferred from homology"/>
<dbReference type="SUPFAM" id="SSF100950">
    <property type="entry name" value="NagB/RpiA/CoA transferase-like"/>
    <property type="match status" value="1"/>
</dbReference>
<dbReference type="PANTHER" id="PTHR34294">
    <property type="entry name" value="TRANSCRIPTIONAL REGULATOR-RELATED"/>
    <property type="match status" value="1"/>
</dbReference>
<evidence type="ECO:0000259" key="5">
    <source>
        <dbReference type="Pfam" id="PF04198"/>
    </source>
</evidence>
<protein>
    <submittedName>
        <fullName evidence="6">Sugar-binding transcriptional regulator</fullName>
    </submittedName>
</protein>
<dbReference type="InterPro" id="IPR051054">
    <property type="entry name" value="SorC_transcr_regulators"/>
</dbReference>
<dbReference type="Gene3D" id="3.40.50.1360">
    <property type="match status" value="1"/>
</dbReference>
<evidence type="ECO:0000313" key="7">
    <source>
        <dbReference type="Proteomes" id="UP000285768"/>
    </source>
</evidence>
<evidence type="ECO:0000256" key="1">
    <source>
        <dbReference type="ARBA" id="ARBA00010466"/>
    </source>
</evidence>
<dbReference type="Proteomes" id="UP000285768">
    <property type="component" value="Chromosome"/>
</dbReference>